<reference evidence="2 3" key="1">
    <citation type="journal article" date="2019" name="Int. J. Syst. Evol. Microbiol.">
        <title>The Global Catalogue of Microorganisms (GCM) 10K type strain sequencing project: providing services to taxonomists for standard genome sequencing and annotation.</title>
        <authorList>
            <consortium name="The Broad Institute Genomics Platform"/>
            <consortium name="The Broad Institute Genome Sequencing Center for Infectious Disease"/>
            <person name="Wu L."/>
            <person name="Ma J."/>
        </authorList>
    </citation>
    <scope>NUCLEOTIDE SEQUENCE [LARGE SCALE GENOMIC DNA]</scope>
    <source>
        <strain evidence="2 3">JCM 10425</strain>
    </source>
</reference>
<dbReference type="InterPro" id="IPR051908">
    <property type="entry name" value="Ribosomal_N-acetyltransferase"/>
</dbReference>
<name>A0ABN0UZW4_9ACTN</name>
<gene>
    <name evidence="2" type="ORF">GCM10009539_64270</name>
</gene>
<keyword evidence="3" id="KW-1185">Reference proteome</keyword>
<dbReference type="Proteomes" id="UP001500967">
    <property type="component" value="Unassembled WGS sequence"/>
</dbReference>
<protein>
    <recommendedName>
        <fullName evidence="1">N-acetyltransferase domain-containing protein</fullName>
    </recommendedName>
</protein>
<comment type="caution">
    <text evidence="2">The sequence shown here is derived from an EMBL/GenBank/DDBJ whole genome shotgun (WGS) entry which is preliminary data.</text>
</comment>
<evidence type="ECO:0000259" key="1">
    <source>
        <dbReference type="PROSITE" id="PS51186"/>
    </source>
</evidence>
<dbReference type="PROSITE" id="PS51186">
    <property type="entry name" value="GNAT"/>
    <property type="match status" value="1"/>
</dbReference>
<feature type="domain" description="N-acetyltransferase" evidence="1">
    <location>
        <begin position="7"/>
        <end position="166"/>
    </location>
</feature>
<dbReference type="EMBL" id="BAAAGX010000028">
    <property type="protein sequence ID" value="GAA0268399.1"/>
    <property type="molecule type" value="Genomic_DNA"/>
</dbReference>
<dbReference type="SUPFAM" id="SSF55729">
    <property type="entry name" value="Acyl-CoA N-acyltransferases (Nat)"/>
    <property type="match status" value="1"/>
</dbReference>
<dbReference type="PANTHER" id="PTHR43441">
    <property type="entry name" value="RIBOSOMAL-PROTEIN-SERINE ACETYLTRANSFERASE"/>
    <property type="match status" value="1"/>
</dbReference>
<dbReference type="PANTHER" id="PTHR43441:SF2">
    <property type="entry name" value="FAMILY ACETYLTRANSFERASE, PUTATIVE (AFU_ORTHOLOGUE AFUA_7G00850)-RELATED"/>
    <property type="match status" value="1"/>
</dbReference>
<dbReference type="Pfam" id="PF13302">
    <property type="entry name" value="Acetyltransf_3"/>
    <property type="match status" value="1"/>
</dbReference>
<dbReference type="InterPro" id="IPR000182">
    <property type="entry name" value="GNAT_dom"/>
</dbReference>
<organism evidence="2 3">
    <name type="scientific">Cryptosporangium japonicum</name>
    <dbReference type="NCBI Taxonomy" id="80872"/>
    <lineage>
        <taxon>Bacteria</taxon>
        <taxon>Bacillati</taxon>
        <taxon>Actinomycetota</taxon>
        <taxon>Actinomycetes</taxon>
        <taxon>Cryptosporangiales</taxon>
        <taxon>Cryptosporangiaceae</taxon>
        <taxon>Cryptosporangium</taxon>
    </lineage>
</organism>
<dbReference type="RefSeq" id="WP_344652682.1">
    <property type="nucleotide sequence ID" value="NZ_BAAAGX010000028.1"/>
</dbReference>
<evidence type="ECO:0000313" key="2">
    <source>
        <dbReference type="EMBL" id="GAA0268399.1"/>
    </source>
</evidence>
<evidence type="ECO:0000313" key="3">
    <source>
        <dbReference type="Proteomes" id="UP001500967"/>
    </source>
</evidence>
<sequence length="182" mass="20126">MLSGRVIGLRALRRADVEALYEMDADAENAALGDDHPFRPQSLAGKQADFDRREAEPKPESAFFAVQRLDDPDGAAIGRVGLWGIDEFNRTAHIGIGLLASVRGQGVGRDAIEVICRYGFVFRGLERLQIDTLDVNAPMRATALGCGFVEEGRARSAAWYLGRRADEMIYGQLADEWRSRRS</sequence>
<dbReference type="InterPro" id="IPR016181">
    <property type="entry name" value="Acyl_CoA_acyltransferase"/>
</dbReference>
<accession>A0ABN0UZW4</accession>
<proteinExistence type="predicted"/>
<dbReference type="Gene3D" id="3.40.630.30">
    <property type="match status" value="1"/>
</dbReference>